<dbReference type="Proteomes" id="UP001241110">
    <property type="component" value="Unassembled WGS sequence"/>
</dbReference>
<gene>
    <name evidence="7" type="ORF">QNI16_02970</name>
</gene>
<accession>A0AAE3QIF0</accession>
<name>A0AAE3QIF0_9BACT</name>
<reference evidence="7" key="1">
    <citation type="submission" date="2023-05" db="EMBL/GenBank/DDBJ databases">
        <authorList>
            <person name="Zhang X."/>
        </authorList>
    </citation>
    <scope>NUCLEOTIDE SEQUENCE</scope>
    <source>
        <strain evidence="7">YF14B1</strain>
    </source>
</reference>
<comment type="caution">
    <text evidence="7">The sequence shown here is derived from an EMBL/GenBank/DDBJ whole genome shotgun (WGS) entry which is preliminary data.</text>
</comment>
<evidence type="ECO:0000313" key="8">
    <source>
        <dbReference type="Proteomes" id="UP001241110"/>
    </source>
</evidence>
<dbReference type="Pfam" id="PF02826">
    <property type="entry name" value="2-Hacid_dh_C"/>
    <property type="match status" value="1"/>
</dbReference>
<dbReference type="CDD" id="cd12179">
    <property type="entry name" value="2-Hacid_dh_14"/>
    <property type="match status" value="1"/>
</dbReference>
<feature type="domain" description="D-isomer specific 2-hydroxyacid dehydrogenase catalytic" evidence="5">
    <location>
        <begin position="3"/>
        <end position="302"/>
    </location>
</feature>
<protein>
    <submittedName>
        <fullName evidence="7">2-hydroxyacid dehydrogenase</fullName>
    </submittedName>
</protein>
<dbReference type="PANTHER" id="PTHR42789">
    <property type="entry name" value="D-ISOMER SPECIFIC 2-HYDROXYACID DEHYDROGENASE FAMILY PROTEIN (AFU_ORTHOLOGUE AFUA_6G10090)"/>
    <property type="match status" value="1"/>
</dbReference>
<proteinExistence type="inferred from homology"/>
<feature type="domain" description="D-isomer specific 2-hydroxyacid dehydrogenase NAD-binding" evidence="6">
    <location>
        <begin position="105"/>
        <end position="286"/>
    </location>
</feature>
<comment type="similarity">
    <text evidence="1 4">Belongs to the D-isomer specific 2-hydroxyacid dehydrogenase family.</text>
</comment>
<dbReference type="RefSeq" id="WP_313975599.1">
    <property type="nucleotide sequence ID" value="NZ_JASJOS010000001.1"/>
</dbReference>
<organism evidence="7 8">
    <name type="scientific">Xanthocytophaga flava</name>
    <dbReference type="NCBI Taxonomy" id="3048013"/>
    <lineage>
        <taxon>Bacteria</taxon>
        <taxon>Pseudomonadati</taxon>
        <taxon>Bacteroidota</taxon>
        <taxon>Cytophagia</taxon>
        <taxon>Cytophagales</taxon>
        <taxon>Rhodocytophagaceae</taxon>
        <taxon>Xanthocytophaga</taxon>
    </lineage>
</organism>
<dbReference type="Pfam" id="PF00389">
    <property type="entry name" value="2-Hacid_dh"/>
    <property type="match status" value="1"/>
</dbReference>
<dbReference type="PANTHER" id="PTHR42789:SF1">
    <property type="entry name" value="D-ISOMER SPECIFIC 2-HYDROXYACID DEHYDROGENASE FAMILY PROTEIN (AFU_ORTHOLOGUE AFUA_6G10090)"/>
    <property type="match status" value="1"/>
</dbReference>
<evidence type="ECO:0000256" key="1">
    <source>
        <dbReference type="ARBA" id="ARBA00005854"/>
    </source>
</evidence>
<dbReference type="InterPro" id="IPR050857">
    <property type="entry name" value="D-2-hydroxyacid_DH"/>
</dbReference>
<dbReference type="InterPro" id="IPR006139">
    <property type="entry name" value="D-isomer_2_OHA_DH_cat_dom"/>
</dbReference>
<evidence type="ECO:0000313" key="7">
    <source>
        <dbReference type="EMBL" id="MDJ1479430.1"/>
    </source>
</evidence>
<dbReference type="EMBL" id="JASJOS010000001">
    <property type="protein sequence ID" value="MDJ1479430.1"/>
    <property type="molecule type" value="Genomic_DNA"/>
</dbReference>
<evidence type="ECO:0000259" key="5">
    <source>
        <dbReference type="Pfam" id="PF00389"/>
    </source>
</evidence>
<dbReference type="AlphaFoldDB" id="A0AAE3QIF0"/>
<dbReference type="Gene3D" id="3.40.50.720">
    <property type="entry name" value="NAD(P)-binding Rossmann-like Domain"/>
    <property type="match status" value="2"/>
</dbReference>
<evidence type="ECO:0000256" key="3">
    <source>
        <dbReference type="ARBA" id="ARBA00023027"/>
    </source>
</evidence>
<dbReference type="SUPFAM" id="SSF51735">
    <property type="entry name" value="NAD(P)-binding Rossmann-fold domains"/>
    <property type="match status" value="1"/>
</dbReference>
<dbReference type="GO" id="GO:0051287">
    <property type="term" value="F:NAD binding"/>
    <property type="evidence" value="ECO:0007669"/>
    <property type="project" value="InterPro"/>
</dbReference>
<dbReference type="InterPro" id="IPR036291">
    <property type="entry name" value="NAD(P)-bd_dom_sf"/>
</dbReference>
<keyword evidence="3" id="KW-0520">NAD</keyword>
<evidence type="ECO:0000256" key="2">
    <source>
        <dbReference type="ARBA" id="ARBA00023002"/>
    </source>
</evidence>
<keyword evidence="2 4" id="KW-0560">Oxidoreductase</keyword>
<dbReference type="GO" id="GO:0016616">
    <property type="term" value="F:oxidoreductase activity, acting on the CH-OH group of donors, NAD or NADP as acceptor"/>
    <property type="evidence" value="ECO:0007669"/>
    <property type="project" value="InterPro"/>
</dbReference>
<dbReference type="InterPro" id="IPR006140">
    <property type="entry name" value="D-isomer_DH_NAD-bd"/>
</dbReference>
<sequence>MQILVIDKMHTSLLPMLGEKGYAVNYQPDISRAEVLEIISNYEGIIVRSKMQLDEAFLERATKLKFIARAGAGLDQIDVDAVLKRNIQLFNAPEGNRDAVAEHAMGMLLSLMNHLSRADRQVRSLVWDREGNRGTELKGKTVGIIGYGNTGHEFAKRVKAFGCNMLAYDKYLKDFSDEWVEESTLEEICDQAQVVSLHVPLTSETNRWFNEAMFDNFRHSVFFINTSRGEVAPFVALQAAIEKGKILGACLDVLENEKLKTLTPEQQSAFAYLTQSDKVLFSPHVAGWTHESYVKINEVLVHKISSTFPVSISSNLKE</sequence>
<dbReference type="SUPFAM" id="SSF52283">
    <property type="entry name" value="Formate/glycerate dehydrogenase catalytic domain-like"/>
    <property type="match status" value="1"/>
</dbReference>
<evidence type="ECO:0000256" key="4">
    <source>
        <dbReference type="RuleBase" id="RU003719"/>
    </source>
</evidence>
<evidence type="ECO:0000259" key="6">
    <source>
        <dbReference type="Pfam" id="PF02826"/>
    </source>
</evidence>